<proteinExistence type="predicted"/>
<name>A0ABW3PJC9_9LACO</name>
<reference evidence="2" key="1">
    <citation type="journal article" date="2019" name="Int. J. Syst. Evol. Microbiol.">
        <title>The Global Catalogue of Microorganisms (GCM) 10K type strain sequencing project: providing services to taxonomists for standard genome sequencing and annotation.</title>
        <authorList>
            <consortium name="The Broad Institute Genomics Platform"/>
            <consortium name="The Broad Institute Genome Sequencing Center for Infectious Disease"/>
            <person name="Wu L."/>
            <person name="Ma J."/>
        </authorList>
    </citation>
    <scope>NUCLEOTIDE SEQUENCE [LARGE SCALE GENOMIC DNA]</scope>
    <source>
        <strain evidence="2">CCUG 71848</strain>
    </source>
</reference>
<evidence type="ECO:0000313" key="2">
    <source>
        <dbReference type="Proteomes" id="UP001597156"/>
    </source>
</evidence>
<comment type="caution">
    <text evidence="1">The sequence shown here is derived from an EMBL/GenBank/DDBJ whole genome shotgun (WGS) entry which is preliminary data.</text>
</comment>
<accession>A0ABW3PJC9</accession>
<gene>
    <name evidence="1" type="ORF">ACFQ22_06830</name>
</gene>
<evidence type="ECO:0000313" key="1">
    <source>
        <dbReference type="EMBL" id="MFD1125065.1"/>
    </source>
</evidence>
<protein>
    <submittedName>
        <fullName evidence="1">Transporter</fullName>
    </submittedName>
</protein>
<dbReference type="SUPFAM" id="SSF52833">
    <property type="entry name" value="Thioredoxin-like"/>
    <property type="match status" value="1"/>
</dbReference>
<dbReference type="Gene3D" id="3.40.30.10">
    <property type="entry name" value="Glutaredoxin"/>
    <property type="match status" value="1"/>
</dbReference>
<keyword evidence="2" id="KW-1185">Reference proteome</keyword>
<dbReference type="InterPro" id="IPR036249">
    <property type="entry name" value="Thioredoxin-like_sf"/>
</dbReference>
<dbReference type="RefSeq" id="WP_121977996.1">
    <property type="nucleotide sequence ID" value="NZ_JBHTLH010000019.1"/>
</dbReference>
<dbReference type="EMBL" id="JBHTLH010000019">
    <property type="protein sequence ID" value="MFD1125065.1"/>
    <property type="molecule type" value="Genomic_DNA"/>
</dbReference>
<sequence length="171" mass="19620">MKKILLTMLSLFIIAGAAIYFYTSKSDTSSAQYNDKTEQFIHKSPVTTLQTLSNKKQGIYYFGFPTCPWCLELLPVFNKALKEHHLKSYVTNTRADNYTSQDNIKLERIFLKYRKEKRLSVPFIIEITKSGKVETHVGTVPGHDAEVQKMTTQQENKLKSQLNAMLADFSN</sequence>
<organism evidence="1 2">
    <name type="scientific">Lentilactobacillus raoultii</name>
    <dbReference type="NCBI Taxonomy" id="1987503"/>
    <lineage>
        <taxon>Bacteria</taxon>
        <taxon>Bacillati</taxon>
        <taxon>Bacillota</taxon>
        <taxon>Bacilli</taxon>
        <taxon>Lactobacillales</taxon>
        <taxon>Lactobacillaceae</taxon>
        <taxon>Lentilactobacillus</taxon>
    </lineage>
</organism>
<dbReference type="Proteomes" id="UP001597156">
    <property type="component" value="Unassembled WGS sequence"/>
</dbReference>